<dbReference type="RefSeq" id="WP_133081808.1">
    <property type="nucleotide sequence ID" value="NZ_CP024915.1"/>
</dbReference>
<dbReference type="InterPro" id="IPR037523">
    <property type="entry name" value="VOC_core"/>
</dbReference>
<dbReference type="Gene3D" id="3.10.180.10">
    <property type="entry name" value="2,3-Dihydroxybiphenyl 1,2-Dioxygenase, domain 1"/>
    <property type="match status" value="1"/>
</dbReference>
<name>A0A2L0UFT0_9MICC</name>
<gene>
    <name evidence="2" type="ORF">CVO76_10910</name>
</gene>
<dbReference type="PROSITE" id="PS51819">
    <property type="entry name" value="VOC"/>
    <property type="match status" value="1"/>
</dbReference>
<accession>A0A2L0UFT0</accession>
<dbReference type="AlphaFoldDB" id="A0A2L0UFT0"/>
<dbReference type="EMBL" id="CP024915">
    <property type="protein sequence ID" value="AUZ88082.1"/>
    <property type="molecule type" value="Genomic_DNA"/>
</dbReference>
<dbReference type="PANTHER" id="PTHR33993:SF2">
    <property type="entry name" value="VOC DOMAIN-CONTAINING PROTEIN"/>
    <property type="match status" value="1"/>
</dbReference>
<organism evidence="2 3">
    <name type="scientific">Arthrobacter agilis</name>
    <dbReference type="NCBI Taxonomy" id="37921"/>
    <lineage>
        <taxon>Bacteria</taxon>
        <taxon>Bacillati</taxon>
        <taxon>Actinomycetota</taxon>
        <taxon>Actinomycetes</taxon>
        <taxon>Micrococcales</taxon>
        <taxon>Micrococcaceae</taxon>
        <taxon>Arthrobacter</taxon>
    </lineage>
</organism>
<protein>
    <recommendedName>
        <fullName evidence="1">VOC domain-containing protein</fullName>
    </recommendedName>
</protein>
<dbReference type="InterPro" id="IPR004360">
    <property type="entry name" value="Glyas_Fos-R_dOase_dom"/>
</dbReference>
<dbReference type="Pfam" id="PF00903">
    <property type="entry name" value="Glyoxalase"/>
    <property type="match status" value="1"/>
</dbReference>
<sequence length="118" mass="12515">MAQGIAAVWVPVEDMDRAVAFYRDTLGLSVTMQDTDWTEIDAGGLTVGLNARENTHGGSGGGAVISFSPEGSIEDEVQRIAARGGASIEGEISEYPWGRILPFKDSEGNDLQLYSPPA</sequence>
<dbReference type="Proteomes" id="UP000239187">
    <property type="component" value="Chromosome"/>
</dbReference>
<dbReference type="PANTHER" id="PTHR33993">
    <property type="entry name" value="GLYOXALASE-RELATED"/>
    <property type="match status" value="1"/>
</dbReference>
<dbReference type="InterPro" id="IPR052164">
    <property type="entry name" value="Anthracycline_SecMetBiosynth"/>
</dbReference>
<reference evidence="2 3" key="1">
    <citation type="submission" date="2017-11" db="EMBL/GenBank/DDBJ databases">
        <title>Draft genome of Arthrobacter agilis strain UMCV2, a plant growth-promoting rhizobacterium and biocontrol capacity of phytopathogenic fungi.</title>
        <authorList>
            <person name="Martinez-Camara R."/>
            <person name="Santoyo G."/>
            <person name="Moreno-Hagelsieb G."/>
            <person name="Valencia-Cantero E."/>
        </authorList>
    </citation>
    <scope>NUCLEOTIDE SEQUENCE [LARGE SCALE GENOMIC DNA]</scope>
    <source>
        <strain evidence="2 3">UMCV2</strain>
    </source>
</reference>
<dbReference type="InterPro" id="IPR029068">
    <property type="entry name" value="Glyas_Bleomycin-R_OHBP_Dase"/>
</dbReference>
<evidence type="ECO:0000259" key="1">
    <source>
        <dbReference type="PROSITE" id="PS51819"/>
    </source>
</evidence>
<proteinExistence type="predicted"/>
<feature type="domain" description="VOC" evidence="1">
    <location>
        <begin position="4"/>
        <end position="116"/>
    </location>
</feature>
<evidence type="ECO:0000313" key="3">
    <source>
        <dbReference type="Proteomes" id="UP000239187"/>
    </source>
</evidence>
<evidence type="ECO:0000313" key="2">
    <source>
        <dbReference type="EMBL" id="AUZ88082.1"/>
    </source>
</evidence>
<dbReference type="SUPFAM" id="SSF54593">
    <property type="entry name" value="Glyoxalase/Bleomycin resistance protein/Dihydroxybiphenyl dioxygenase"/>
    <property type="match status" value="1"/>
</dbReference>